<name>A0A841FI78_9ACTN</name>
<proteinExistence type="predicted"/>
<feature type="compositionally biased region" description="Basic residues" evidence="1">
    <location>
        <begin position="279"/>
        <end position="288"/>
    </location>
</feature>
<keyword evidence="4" id="KW-1185">Reference proteome</keyword>
<feature type="region of interest" description="Disordered" evidence="1">
    <location>
        <begin position="53"/>
        <end position="288"/>
    </location>
</feature>
<feature type="transmembrane region" description="Helical" evidence="2">
    <location>
        <begin position="20"/>
        <end position="43"/>
    </location>
</feature>
<comment type="caution">
    <text evidence="3">The sequence shown here is derived from an EMBL/GenBank/DDBJ whole genome shotgun (WGS) entry which is preliminary data.</text>
</comment>
<keyword evidence="2" id="KW-1133">Transmembrane helix</keyword>
<feature type="compositionally biased region" description="Basic residues" evidence="1">
    <location>
        <begin position="130"/>
        <end position="142"/>
    </location>
</feature>
<feature type="compositionally biased region" description="Low complexity" evidence="1">
    <location>
        <begin position="253"/>
        <end position="265"/>
    </location>
</feature>
<keyword evidence="2" id="KW-0472">Membrane</keyword>
<protein>
    <submittedName>
        <fullName evidence="3">Uncharacterized protein</fullName>
    </submittedName>
</protein>
<evidence type="ECO:0000256" key="1">
    <source>
        <dbReference type="SAM" id="MobiDB-lite"/>
    </source>
</evidence>
<organism evidence="3 4">
    <name type="scientific">Phytomonospora endophytica</name>
    <dbReference type="NCBI Taxonomy" id="714109"/>
    <lineage>
        <taxon>Bacteria</taxon>
        <taxon>Bacillati</taxon>
        <taxon>Actinomycetota</taxon>
        <taxon>Actinomycetes</taxon>
        <taxon>Micromonosporales</taxon>
        <taxon>Micromonosporaceae</taxon>
        <taxon>Phytomonospora</taxon>
    </lineage>
</organism>
<gene>
    <name evidence="3" type="ORF">HNR73_000674</name>
</gene>
<dbReference type="Proteomes" id="UP000548476">
    <property type="component" value="Unassembled WGS sequence"/>
</dbReference>
<reference evidence="3 4" key="1">
    <citation type="submission" date="2020-08" db="EMBL/GenBank/DDBJ databases">
        <title>Genomic Encyclopedia of Type Strains, Phase IV (KMG-IV): sequencing the most valuable type-strain genomes for metagenomic binning, comparative biology and taxonomic classification.</title>
        <authorList>
            <person name="Goeker M."/>
        </authorList>
    </citation>
    <scope>NUCLEOTIDE SEQUENCE [LARGE SCALE GENOMIC DNA]</scope>
    <source>
        <strain evidence="3 4">YIM 65646</strain>
    </source>
</reference>
<dbReference type="EMBL" id="JACHGT010000002">
    <property type="protein sequence ID" value="MBB6032827.1"/>
    <property type="molecule type" value="Genomic_DNA"/>
</dbReference>
<evidence type="ECO:0000313" key="3">
    <source>
        <dbReference type="EMBL" id="MBB6032827.1"/>
    </source>
</evidence>
<feature type="compositionally biased region" description="Gly residues" evidence="1">
    <location>
        <begin position="227"/>
        <end position="241"/>
    </location>
</feature>
<feature type="compositionally biased region" description="Basic residues" evidence="1">
    <location>
        <begin position="181"/>
        <end position="193"/>
    </location>
</feature>
<feature type="compositionally biased region" description="Basic and acidic residues" evidence="1">
    <location>
        <begin position="205"/>
        <end position="218"/>
    </location>
</feature>
<feature type="non-terminal residue" evidence="3">
    <location>
        <position position="1"/>
    </location>
</feature>
<accession>A0A841FI78</accession>
<feature type="compositionally biased region" description="Low complexity" evidence="1">
    <location>
        <begin position="160"/>
        <end position="174"/>
    </location>
</feature>
<evidence type="ECO:0000256" key="2">
    <source>
        <dbReference type="SAM" id="Phobius"/>
    </source>
</evidence>
<sequence>PQRGFAPLTPGLARETGGALAVFGWVAGVVGPGWFGVACLRLFRPFQGHMKNLGPSRERAPLTAPEPSCRPINGRSDGDTGRRPGVCRAARDPRGPVPESHGRVVGMASRRTREHTARSTPPPRALARERRGRWERRGRRAWSRSATRHTANAGVQRLPEAAGANARTEAGAAAARERAQVWKRSRHEKRQQVRPRAQTQPNPHPRSDARTSGRETRTHASTTRTSRGGGAEGRGCSGGGTRCQWRCPGADGGSAATAAASGRAAGLRHSPPHRDRSNPHPRKSPAHK</sequence>
<dbReference type="AlphaFoldDB" id="A0A841FI78"/>
<keyword evidence="2" id="KW-0812">Transmembrane</keyword>
<evidence type="ECO:0000313" key="4">
    <source>
        <dbReference type="Proteomes" id="UP000548476"/>
    </source>
</evidence>